<dbReference type="Pfam" id="PF13411">
    <property type="entry name" value="MerR_1"/>
    <property type="match status" value="1"/>
</dbReference>
<name>A0ABV8JB49_9BACL</name>
<dbReference type="InterPro" id="IPR047057">
    <property type="entry name" value="MerR_fam"/>
</dbReference>
<dbReference type="PANTHER" id="PTHR30204">
    <property type="entry name" value="REDOX-CYCLING DRUG-SENSING TRANSCRIPTIONAL ACTIVATOR SOXR"/>
    <property type="match status" value="1"/>
</dbReference>
<dbReference type="Pfam" id="PF07739">
    <property type="entry name" value="TipAS"/>
    <property type="match status" value="1"/>
</dbReference>
<evidence type="ECO:0000259" key="2">
    <source>
        <dbReference type="PROSITE" id="PS50937"/>
    </source>
</evidence>
<accession>A0ABV8JB49</accession>
<dbReference type="PROSITE" id="PS00552">
    <property type="entry name" value="HTH_MERR_1"/>
    <property type="match status" value="1"/>
</dbReference>
<dbReference type="PANTHER" id="PTHR30204:SF96">
    <property type="entry name" value="CHROMOSOME-ANCHORING PROTEIN RACA"/>
    <property type="match status" value="1"/>
</dbReference>
<dbReference type="CDD" id="cd01106">
    <property type="entry name" value="HTH_TipAL-Mta"/>
    <property type="match status" value="1"/>
</dbReference>
<dbReference type="InterPro" id="IPR000551">
    <property type="entry name" value="MerR-type_HTH_dom"/>
</dbReference>
<sequence length="251" mass="28958">MDRKLYRTGEFAAKASVTVRTLRWYDRVGLLNPSCTSEAGHRLYTDADLVQLEQILALKFLGLSLEEIRECQAVGPESLTESLAVQKEMLKDRRAQIDRVIGAIEWIEKLSSGGEPDWQSIIQVIRVIQMEEKKDWWKKYYSDEAVKKLEERQKTYSEEDALQDAARWNEAIADMKKAVAEGKDPAAPEGQDIARRWWNLIEEFTMGDEEIREGLNQSYQADDGPFCKPYTAEEEAFINRALEIYKKQQGI</sequence>
<reference evidence="4" key="1">
    <citation type="journal article" date="2019" name="Int. J. Syst. Evol. Microbiol.">
        <title>The Global Catalogue of Microorganisms (GCM) 10K type strain sequencing project: providing services to taxonomists for standard genome sequencing and annotation.</title>
        <authorList>
            <consortium name="The Broad Institute Genomics Platform"/>
            <consortium name="The Broad Institute Genome Sequencing Center for Infectious Disease"/>
            <person name="Wu L."/>
            <person name="Ma J."/>
        </authorList>
    </citation>
    <scope>NUCLEOTIDE SEQUENCE [LARGE SCALE GENOMIC DNA]</scope>
    <source>
        <strain evidence="4">IBRC-M 10813</strain>
    </source>
</reference>
<dbReference type="PRINTS" id="PR00040">
    <property type="entry name" value="HTHMERR"/>
</dbReference>
<proteinExistence type="predicted"/>
<comment type="caution">
    <text evidence="3">The sequence shown here is derived from an EMBL/GenBank/DDBJ whole genome shotgun (WGS) entry which is preliminary data.</text>
</comment>
<protein>
    <submittedName>
        <fullName evidence="3">MerR family transcriptional regulator</fullName>
    </submittedName>
</protein>
<dbReference type="Gene3D" id="1.10.490.50">
    <property type="entry name" value="Antibiotic binding domain of TipA-like multidrug resistance regulators"/>
    <property type="match status" value="1"/>
</dbReference>
<dbReference type="EMBL" id="JBHSAP010000007">
    <property type="protein sequence ID" value="MFC4076116.1"/>
    <property type="molecule type" value="Genomic_DNA"/>
</dbReference>
<evidence type="ECO:0000313" key="4">
    <source>
        <dbReference type="Proteomes" id="UP001595843"/>
    </source>
</evidence>
<dbReference type="SUPFAM" id="SSF89082">
    <property type="entry name" value="Antibiotic binding domain of TipA-like multidrug resistance regulators"/>
    <property type="match status" value="1"/>
</dbReference>
<dbReference type="SMART" id="SM00422">
    <property type="entry name" value="HTH_MERR"/>
    <property type="match status" value="1"/>
</dbReference>
<dbReference type="InterPro" id="IPR012925">
    <property type="entry name" value="TipAS_dom"/>
</dbReference>
<dbReference type="InterPro" id="IPR036244">
    <property type="entry name" value="TipA-like_antibiotic-bd"/>
</dbReference>
<dbReference type="Gene3D" id="1.10.1660.10">
    <property type="match status" value="1"/>
</dbReference>
<evidence type="ECO:0000256" key="1">
    <source>
        <dbReference type="ARBA" id="ARBA00023125"/>
    </source>
</evidence>
<dbReference type="PROSITE" id="PS50937">
    <property type="entry name" value="HTH_MERR_2"/>
    <property type="match status" value="1"/>
</dbReference>
<keyword evidence="4" id="KW-1185">Reference proteome</keyword>
<feature type="domain" description="HTH merR-type" evidence="2">
    <location>
        <begin position="5"/>
        <end position="74"/>
    </location>
</feature>
<dbReference type="Proteomes" id="UP001595843">
    <property type="component" value="Unassembled WGS sequence"/>
</dbReference>
<keyword evidence="1" id="KW-0238">DNA-binding</keyword>
<dbReference type="SUPFAM" id="SSF46955">
    <property type="entry name" value="Putative DNA-binding domain"/>
    <property type="match status" value="1"/>
</dbReference>
<evidence type="ECO:0000313" key="3">
    <source>
        <dbReference type="EMBL" id="MFC4076116.1"/>
    </source>
</evidence>
<dbReference type="RefSeq" id="WP_380702672.1">
    <property type="nucleotide sequence ID" value="NZ_JBHSAP010000007.1"/>
</dbReference>
<gene>
    <name evidence="3" type="ORF">ACFOUO_04760</name>
</gene>
<organism evidence="3 4">
    <name type="scientific">Salinithrix halophila</name>
    <dbReference type="NCBI Taxonomy" id="1485204"/>
    <lineage>
        <taxon>Bacteria</taxon>
        <taxon>Bacillati</taxon>
        <taxon>Bacillota</taxon>
        <taxon>Bacilli</taxon>
        <taxon>Bacillales</taxon>
        <taxon>Thermoactinomycetaceae</taxon>
        <taxon>Salinithrix</taxon>
    </lineage>
</organism>
<dbReference type="InterPro" id="IPR009061">
    <property type="entry name" value="DNA-bd_dom_put_sf"/>
</dbReference>